<proteinExistence type="predicted"/>
<keyword evidence="7" id="KW-0732">Signal</keyword>
<dbReference type="Proteomes" id="UP000177515">
    <property type="component" value="Chromosome 1"/>
</dbReference>
<evidence type="ECO:0000256" key="3">
    <source>
        <dbReference type="ARBA" id="ARBA00022723"/>
    </source>
</evidence>
<dbReference type="InterPro" id="IPR009056">
    <property type="entry name" value="Cyt_c-like_dom"/>
</dbReference>
<evidence type="ECO:0000256" key="2">
    <source>
        <dbReference type="ARBA" id="ARBA00022617"/>
    </source>
</evidence>
<feature type="domain" description="Cytochrome c" evidence="8">
    <location>
        <begin position="21"/>
        <end position="112"/>
    </location>
</feature>
<sequence length="116" mass="11729">MRKTHLPAVPALLAVCAASAALAMPGRAAADDDRPLQARAWAAACASCHGFGGQPPAGSPIPPLAGRPAARIASLMADFKAGRRDGTVMPQIAKGYSEAQIAAIAAWFAAARPQGD</sequence>
<accession>A0ABM6EZG7</accession>
<gene>
    <name evidence="9" type="ORF">BKK80_00235</name>
</gene>
<evidence type="ECO:0000259" key="8">
    <source>
        <dbReference type="PROSITE" id="PS51007"/>
    </source>
</evidence>
<name>A0ABM6EZG7_9BURK</name>
<evidence type="ECO:0000313" key="9">
    <source>
        <dbReference type="EMBL" id="AOZ04435.1"/>
    </source>
</evidence>
<dbReference type="PANTHER" id="PTHR33751:SF9">
    <property type="entry name" value="CYTOCHROME C4"/>
    <property type="match status" value="1"/>
</dbReference>
<dbReference type="SUPFAM" id="SSF46626">
    <property type="entry name" value="Cytochrome c"/>
    <property type="match status" value="1"/>
</dbReference>
<dbReference type="Gene3D" id="1.10.760.10">
    <property type="entry name" value="Cytochrome c-like domain"/>
    <property type="match status" value="1"/>
</dbReference>
<feature type="signal peptide" evidence="7">
    <location>
        <begin position="1"/>
        <end position="23"/>
    </location>
</feature>
<dbReference type="InterPro" id="IPR050597">
    <property type="entry name" value="Cytochrome_c_Oxidase_Subunit"/>
</dbReference>
<dbReference type="RefSeq" id="WP_071068398.1">
    <property type="nucleotide sequence ID" value="NZ_CP017754.1"/>
</dbReference>
<evidence type="ECO:0000256" key="1">
    <source>
        <dbReference type="ARBA" id="ARBA00022448"/>
    </source>
</evidence>
<keyword evidence="10" id="KW-1185">Reference proteome</keyword>
<evidence type="ECO:0000256" key="5">
    <source>
        <dbReference type="ARBA" id="ARBA00023004"/>
    </source>
</evidence>
<keyword evidence="4" id="KW-0249">Electron transport</keyword>
<evidence type="ECO:0000256" key="7">
    <source>
        <dbReference type="SAM" id="SignalP"/>
    </source>
</evidence>
<dbReference type="PROSITE" id="PS51007">
    <property type="entry name" value="CYTC"/>
    <property type="match status" value="1"/>
</dbReference>
<dbReference type="EMBL" id="CP017754">
    <property type="protein sequence ID" value="AOZ04435.1"/>
    <property type="molecule type" value="Genomic_DNA"/>
</dbReference>
<evidence type="ECO:0000256" key="6">
    <source>
        <dbReference type="PROSITE-ProRule" id="PRU00433"/>
    </source>
</evidence>
<dbReference type="Pfam" id="PF13442">
    <property type="entry name" value="Cytochrome_CBB3"/>
    <property type="match status" value="1"/>
</dbReference>
<feature type="chain" id="PRO_5046293392" evidence="7">
    <location>
        <begin position="24"/>
        <end position="116"/>
    </location>
</feature>
<dbReference type="InterPro" id="IPR036909">
    <property type="entry name" value="Cyt_c-like_dom_sf"/>
</dbReference>
<keyword evidence="1" id="KW-0813">Transport</keyword>
<keyword evidence="3 6" id="KW-0479">Metal-binding</keyword>
<reference evidence="9 10" key="1">
    <citation type="submission" date="2016-10" db="EMBL/GenBank/DDBJ databases">
        <title>Complete genome sequences of three Cupriavidus strains isolated from various Malaysian environments.</title>
        <authorList>
            <person name="Abdullah A.A.-A."/>
            <person name="Shafie N.A.H."/>
            <person name="Lau N.S."/>
        </authorList>
    </citation>
    <scope>NUCLEOTIDE SEQUENCE [LARGE SCALE GENOMIC DNA]</scope>
    <source>
        <strain evidence="9 10">USMAA1020</strain>
    </source>
</reference>
<organism evidence="9 10">
    <name type="scientific">Cupriavidus malaysiensis</name>
    <dbReference type="NCBI Taxonomy" id="367825"/>
    <lineage>
        <taxon>Bacteria</taxon>
        <taxon>Pseudomonadati</taxon>
        <taxon>Pseudomonadota</taxon>
        <taxon>Betaproteobacteria</taxon>
        <taxon>Burkholderiales</taxon>
        <taxon>Burkholderiaceae</taxon>
        <taxon>Cupriavidus</taxon>
    </lineage>
</organism>
<dbReference type="PANTHER" id="PTHR33751">
    <property type="entry name" value="CBB3-TYPE CYTOCHROME C OXIDASE SUBUNIT FIXP"/>
    <property type="match status" value="1"/>
</dbReference>
<evidence type="ECO:0000256" key="4">
    <source>
        <dbReference type="ARBA" id="ARBA00022982"/>
    </source>
</evidence>
<keyword evidence="2 6" id="KW-0349">Heme</keyword>
<protein>
    <submittedName>
        <fullName evidence="9">Cytochrome C</fullName>
    </submittedName>
</protein>
<evidence type="ECO:0000313" key="10">
    <source>
        <dbReference type="Proteomes" id="UP000177515"/>
    </source>
</evidence>
<keyword evidence="5 6" id="KW-0408">Iron</keyword>